<feature type="domain" description="Aminoglycoside phosphotransferase" evidence="1">
    <location>
        <begin position="7"/>
        <end position="97"/>
    </location>
</feature>
<dbReference type="Gene3D" id="3.90.1200.10">
    <property type="match status" value="1"/>
</dbReference>
<keyword evidence="3" id="KW-1185">Reference proteome</keyword>
<proteinExistence type="predicted"/>
<sequence length="158" mass="16690">MTHLDPALAARVHRLGQALDAAAPEAGPPVLVHGDASPDQVLLERASGRIWLTDFDRARLAPAAVDLGSYLAVAPADAAPALLAGYAQAGGRVPAEAVLRHAIARARLERIQDPLRHGDPHWRRRLGAQADLIERLLAAPARPARGSGPGAERMREAS</sequence>
<gene>
    <name evidence="2" type="ORF">BW737_014305</name>
</gene>
<dbReference type="SUPFAM" id="SSF56112">
    <property type="entry name" value="Protein kinase-like (PK-like)"/>
    <property type="match status" value="1"/>
</dbReference>
<evidence type="ECO:0000313" key="3">
    <source>
        <dbReference type="Proteomes" id="UP000194577"/>
    </source>
</evidence>
<evidence type="ECO:0000259" key="1">
    <source>
        <dbReference type="Pfam" id="PF01636"/>
    </source>
</evidence>
<dbReference type="InterPro" id="IPR011009">
    <property type="entry name" value="Kinase-like_dom_sf"/>
</dbReference>
<accession>A0ABX4M8M3</accession>
<dbReference type="EMBL" id="MTPX02000078">
    <property type="protein sequence ID" value="PHP51794.1"/>
    <property type="molecule type" value="Genomic_DNA"/>
</dbReference>
<dbReference type="InterPro" id="IPR002575">
    <property type="entry name" value="Aminoglycoside_PTrfase"/>
</dbReference>
<name>A0ABX4M8M3_9ACTO</name>
<reference evidence="2 3" key="1">
    <citation type="submission" date="2017-10" db="EMBL/GenBank/DDBJ databases">
        <title>Draft genome sequence of cellulolytic Actinomyces sp CtC72 isolated from cattle rumen fluid.</title>
        <authorList>
            <person name="Joshi A.J."/>
            <person name="Vasudevan G."/>
            <person name="Lanjekar V.B."/>
            <person name="Hivarkar S."/>
            <person name="Engineer A."/>
            <person name="Pore S.D."/>
            <person name="Dhakephalkar P.K."/>
            <person name="Dagar S."/>
        </authorList>
    </citation>
    <scope>NUCLEOTIDE SEQUENCE [LARGE SCALE GENOMIC DNA]</scope>
    <source>
        <strain evidence="3">CtC72</strain>
    </source>
</reference>
<dbReference type="Proteomes" id="UP000194577">
    <property type="component" value="Unassembled WGS sequence"/>
</dbReference>
<organism evidence="2 3">
    <name type="scientific">Actinomyces ruminis</name>
    <dbReference type="NCBI Taxonomy" id="1937003"/>
    <lineage>
        <taxon>Bacteria</taxon>
        <taxon>Bacillati</taxon>
        <taxon>Actinomycetota</taxon>
        <taxon>Actinomycetes</taxon>
        <taxon>Actinomycetales</taxon>
        <taxon>Actinomycetaceae</taxon>
        <taxon>Actinomyces</taxon>
    </lineage>
</organism>
<evidence type="ECO:0000313" key="2">
    <source>
        <dbReference type="EMBL" id="PHP51794.1"/>
    </source>
</evidence>
<protein>
    <recommendedName>
        <fullName evidence="1">Aminoglycoside phosphotransferase domain-containing protein</fullName>
    </recommendedName>
</protein>
<dbReference type="Pfam" id="PF01636">
    <property type="entry name" value="APH"/>
    <property type="match status" value="1"/>
</dbReference>
<comment type="caution">
    <text evidence="2">The sequence shown here is derived from an EMBL/GenBank/DDBJ whole genome shotgun (WGS) entry which is preliminary data.</text>
</comment>